<dbReference type="EMBL" id="WSFE01000016">
    <property type="protein sequence ID" value="NDL25966.1"/>
    <property type="molecule type" value="Genomic_DNA"/>
</dbReference>
<dbReference type="Proteomes" id="UP000470051">
    <property type="component" value="Unassembled WGS sequence"/>
</dbReference>
<evidence type="ECO:0000313" key="2">
    <source>
        <dbReference type="Proteomes" id="UP000470051"/>
    </source>
</evidence>
<accession>A0ABX0AYU2</accession>
<dbReference type="RefSeq" id="WP_113042430.1">
    <property type="nucleotide sequence ID" value="NZ_CAWPKC010000016.1"/>
</dbReference>
<reference evidence="1 2" key="1">
    <citation type="submission" date="2019-12" db="EMBL/GenBank/DDBJ databases">
        <title>Engineering Photorhabdus to improve their lethality against agricultural pests.</title>
        <authorList>
            <person name="Machado R.A.R."/>
        </authorList>
    </citation>
    <scope>NUCLEOTIDE SEQUENCE [LARGE SCALE GENOMIC DNA]</scope>
    <source>
        <strain evidence="1 2">M-HU2</strain>
    </source>
</reference>
<comment type="caution">
    <text evidence="1">The sequence shown here is derived from an EMBL/GenBank/DDBJ whole genome shotgun (WGS) entry which is preliminary data.</text>
</comment>
<gene>
    <name evidence="1" type="ORF">GPY42_12520</name>
</gene>
<protein>
    <submittedName>
        <fullName evidence="1">Uncharacterized protein</fullName>
    </submittedName>
</protein>
<evidence type="ECO:0000313" key="1">
    <source>
        <dbReference type="EMBL" id="NDL25966.1"/>
    </source>
</evidence>
<proteinExistence type="predicted"/>
<keyword evidence="2" id="KW-1185">Reference proteome</keyword>
<sequence>MNDDECNCIAGMIGTRKISTAEWEEETSKFDKIIDKFNIDTKRKEVPHPGIVYYFRYCPDCGRKL</sequence>
<organism evidence="1 2">
    <name type="scientific">Photorhabdus kayaii</name>
    <dbReference type="NCBI Taxonomy" id="230088"/>
    <lineage>
        <taxon>Bacteria</taxon>
        <taxon>Pseudomonadati</taxon>
        <taxon>Pseudomonadota</taxon>
        <taxon>Gammaproteobacteria</taxon>
        <taxon>Enterobacterales</taxon>
        <taxon>Morganellaceae</taxon>
        <taxon>Photorhabdus</taxon>
    </lineage>
</organism>
<name>A0ABX0AYU2_9GAMM</name>